<evidence type="ECO:0008006" key="4">
    <source>
        <dbReference type="Google" id="ProtNLM"/>
    </source>
</evidence>
<keyword evidence="1" id="KW-0175">Coiled coil</keyword>
<evidence type="ECO:0000313" key="2">
    <source>
        <dbReference type="EMBL" id="KAL2783311.1"/>
    </source>
</evidence>
<reference evidence="2 3" key="1">
    <citation type="submission" date="2024-07" db="EMBL/GenBank/DDBJ databases">
        <title>Section-level genome sequencing and comparative genomics of Aspergillus sections Usti and Cavernicolus.</title>
        <authorList>
            <consortium name="Lawrence Berkeley National Laboratory"/>
            <person name="Nybo J.L."/>
            <person name="Vesth T.C."/>
            <person name="Theobald S."/>
            <person name="Frisvad J.C."/>
            <person name="Larsen T.O."/>
            <person name="Kjaerboelling I."/>
            <person name="Rothschild-Mancinelli K."/>
            <person name="Lyhne E.K."/>
            <person name="Kogle M.E."/>
            <person name="Barry K."/>
            <person name="Clum A."/>
            <person name="Na H."/>
            <person name="Ledsgaard L."/>
            <person name="Lin J."/>
            <person name="Lipzen A."/>
            <person name="Kuo A."/>
            <person name="Riley R."/>
            <person name="Mondo S."/>
            <person name="Labutti K."/>
            <person name="Haridas S."/>
            <person name="Pangalinan J."/>
            <person name="Salamov A.A."/>
            <person name="Simmons B.A."/>
            <person name="Magnuson J.K."/>
            <person name="Chen J."/>
            <person name="Drula E."/>
            <person name="Henrissat B."/>
            <person name="Wiebenga A."/>
            <person name="Lubbers R.J."/>
            <person name="Gomes A.C."/>
            <person name="Makela M.R."/>
            <person name="Stajich J."/>
            <person name="Grigoriev I.V."/>
            <person name="Mortensen U.H."/>
            <person name="De Vries R.P."/>
            <person name="Baker S.E."/>
            <person name="Andersen M.R."/>
        </authorList>
    </citation>
    <scope>NUCLEOTIDE SEQUENCE [LARGE SCALE GENOMIC DNA]</scope>
    <source>
        <strain evidence="2 3">CBS 209.92</strain>
    </source>
</reference>
<gene>
    <name evidence="2" type="ORF">BJX66DRAFT_318765</name>
</gene>
<proteinExistence type="predicted"/>
<dbReference type="Gene3D" id="6.10.250.3110">
    <property type="match status" value="1"/>
</dbReference>
<evidence type="ECO:0000313" key="3">
    <source>
        <dbReference type="Proteomes" id="UP001610563"/>
    </source>
</evidence>
<feature type="coiled-coil region" evidence="1">
    <location>
        <begin position="155"/>
        <end position="182"/>
    </location>
</feature>
<comment type="caution">
    <text evidence="2">The sequence shown here is derived from an EMBL/GenBank/DDBJ whole genome shotgun (WGS) entry which is preliminary data.</text>
</comment>
<organism evidence="2 3">
    <name type="scientific">Aspergillus keveii</name>
    <dbReference type="NCBI Taxonomy" id="714993"/>
    <lineage>
        <taxon>Eukaryota</taxon>
        <taxon>Fungi</taxon>
        <taxon>Dikarya</taxon>
        <taxon>Ascomycota</taxon>
        <taxon>Pezizomycotina</taxon>
        <taxon>Eurotiomycetes</taxon>
        <taxon>Eurotiomycetidae</taxon>
        <taxon>Eurotiales</taxon>
        <taxon>Aspergillaceae</taxon>
        <taxon>Aspergillus</taxon>
        <taxon>Aspergillus subgen. Nidulantes</taxon>
    </lineage>
</organism>
<accession>A0ABR4FJ91</accession>
<keyword evidence="3" id="KW-1185">Reference proteome</keyword>
<dbReference type="Proteomes" id="UP001610563">
    <property type="component" value="Unassembled WGS sequence"/>
</dbReference>
<dbReference type="EMBL" id="JBFTWV010000247">
    <property type="protein sequence ID" value="KAL2783311.1"/>
    <property type="molecule type" value="Genomic_DNA"/>
</dbReference>
<protein>
    <recommendedName>
        <fullName evidence="4">Apple domain-containing protein</fullName>
    </recommendedName>
</protein>
<name>A0ABR4FJ91_9EURO</name>
<sequence length="306" mass="33864">MRQGAGVDLLRGLEYIYSFKPQGLCVDHRTLGYSKMKVSLLLAVTLTALVASQSYGDPSYDELDNFDSQQPLAGEYYDDVFDPPDSASYGSASSCPNDLVSCTVERATAQQEKNTINTTLTKCESDKSTLASRLSTCRADKKALASTGTTCQGEVDDLQSELDDCLIERQLLTDENADLKAQGSILTDPARYPEILAYYRQDATNRCKALDQTIVTVSGVRFKLYCNRGARNVPGWTANWKVGWALSLESCLEGCVRARTCWQVGFDMRASQATYANRCDVLQNKQDPPLDIRKEDPEIRIAAVRL</sequence>
<evidence type="ECO:0000256" key="1">
    <source>
        <dbReference type="SAM" id="Coils"/>
    </source>
</evidence>